<protein>
    <recommendedName>
        <fullName evidence="2">DUF5643 domain-containing protein</fullName>
    </recommendedName>
</protein>
<dbReference type="InterPro" id="IPR040680">
    <property type="entry name" value="DUF5643"/>
</dbReference>
<evidence type="ECO:0000313" key="4">
    <source>
        <dbReference type="Proteomes" id="UP000289856"/>
    </source>
</evidence>
<evidence type="ECO:0000259" key="2">
    <source>
        <dbReference type="Pfam" id="PF18705"/>
    </source>
</evidence>
<reference evidence="3 4" key="1">
    <citation type="submission" date="2019-01" db="EMBL/GenBank/DDBJ databases">
        <title>Complete genome sequence of Cohnella hallensis HS21 isolated from Korean fir (Abies koreana) rhizospheric soil.</title>
        <authorList>
            <person name="Jiang L."/>
            <person name="Kang S.W."/>
            <person name="Kim S."/>
            <person name="Jung J."/>
            <person name="Kim C.Y."/>
            <person name="Kim D.H."/>
            <person name="Kim S.W."/>
            <person name="Lee J."/>
        </authorList>
    </citation>
    <scope>NUCLEOTIDE SEQUENCE [LARGE SCALE GENOMIC DNA]</scope>
    <source>
        <strain evidence="3 4">HS21</strain>
    </source>
</reference>
<sequence length="165" mass="18518">MRHLAIVATVIRRLIIVVFAIILIPKAIEYIPQSDKGGPDNIKALAQDGPVTQYEINKSFEIDKDKFTVDTLFVTPKQVVIHYTYRTKEPSGWSFPSSAIKLFESNGEELVMDSSGNDGRPWGSTGLIYYSALKNTSSSLSLKYEWYDRQATLDLPLIDKEGEGK</sequence>
<evidence type="ECO:0000313" key="3">
    <source>
        <dbReference type="EMBL" id="BBI34251.1"/>
    </source>
</evidence>
<feature type="domain" description="DUF5643" evidence="2">
    <location>
        <begin position="52"/>
        <end position="148"/>
    </location>
</feature>
<dbReference type="Pfam" id="PF18705">
    <property type="entry name" value="DUF5643"/>
    <property type="match status" value="1"/>
</dbReference>
<name>A0A3T1D838_9BACL</name>
<dbReference type="AlphaFoldDB" id="A0A3T1D838"/>
<dbReference type="KEGG" id="cohn:KCTCHS21_36500"/>
<proteinExistence type="predicted"/>
<dbReference type="Proteomes" id="UP000289856">
    <property type="component" value="Chromosome"/>
</dbReference>
<organism evidence="3 4">
    <name type="scientific">Cohnella abietis</name>
    <dbReference type="NCBI Taxonomy" id="2507935"/>
    <lineage>
        <taxon>Bacteria</taxon>
        <taxon>Bacillati</taxon>
        <taxon>Bacillota</taxon>
        <taxon>Bacilli</taxon>
        <taxon>Bacillales</taxon>
        <taxon>Paenibacillaceae</taxon>
        <taxon>Cohnella</taxon>
    </lineage>
</organism>
<evidence type="ECO:0000256" key="1">
    <source>
        <dbReference type="SAM" id="Phobius"/>
    </source>
</evidence>
<keyword evidence="1" id="KW-1133">Transmembrane helix</keyword>
<accession>A0A3T1D838</accession>
<dbReference type="OrthoDB" id="2626641at2"/>
<feature type="transmembrane region" description="Helical" evidence="1">
    <location>
        <begin position="6"/>
        <end position="24"/>
    </location>
</feature>
<keyword evidence="4" id="KW-1185">Reference proteome</keyword>
<dbReference type="EMBL" id="AP019400">
    <property type="protein sequence ID" value="BBI34251.1"/>
    <property type="molecule type" value="Genomic_DNA"/>
</dbReference>
<gene>
    <name evidence="3" type="ORF">KCTCHS21_36500</name>
</gene>
<keyword evidence="1" id="KW-0812">Transmembrane</keyword>
<dbReference type="RefSeq" id="WP_130611273.1">
    <property type="nucleotide sequence ID" value="NZ_AP019400.1"/>
</dbReference>
<keyword evidence="1" id="KW-0472">Membrane</keyword>